<evidence type="ECO:0000256" key="4">
    <source>
        <dbReference type="ARBA" id="ARBA00022737"/>
    </source>
</evidence>
<dbReference type="SMART" id="SM00504">
    <property type="entry name" value="Ubox"/>
    <property type="match status" value="1"/>
</dbReference>
<dbReference type="SUPFAM" id="SSF49599">
    <property type="entry name" value="TRAF domain-like"/>
    <property type="match status" value="3"/>
</dbReference>
<dbReference type="GO" id="GO:0004842">
    <property type="term" value="F:ubiquitin-protein transferase activity"/>
    <property type="evidence" value="ECO:0007669"/>
    <property type="project" value="InterPro"/>
</dbReference>
<keyword evidence="2" id="KW-0963">Cytoplasm</keyword>
<dbReference type="Proteomes" id="UP000515163">
    <property type="component" value="Unplaced"/>
</dbReference>
<dbReference type="GO" id="GO:0016567">
    <property type="term" value="P:protein ubiquitination"/>
    <property type="evidence" value="ECO:0007669"/>
    <property type="project" value="InterPro"/>
</dbReference>
<dbReference type="InterPro" id="IPR001293">
    <property type="entry name" value="Znf_TRAF"/>
</dbReference>
<keyword evidence="8" id="KW-0175">Coiled coil</keyword>
<sequence length="434" mass="49961">MGFKAEQFVKSVDENLFCAICTEVFEDPVSCKDGHTFCKGCIHKWLEINRKCPMDNNYLTKIYLFPQFTVKGIVDNLEVYCHPCAQAKAPSEVGCGWVGKLQHLAHHRKNCQFQEMQCPHGCFEKIQKRKMKDHEKICDFRKVECEKCGIILLQLEKETHLRDDCLQALIFCPNRCQDEQIIVQIKRIDLSDHLSKVCPKALIDCPYKEQGCVVKIERQDVEKHVQENMAGHMMLLAKECSSLKKQNESLTDQYSSLSLRCSTLDQTNLELKKELKQFKEEFHVQLLSSSSYTWVLSDYPNLAKNHPNGSGIQSPPFRLRGERLRLSLYPNGKSAGAKEFVSLYLKKVEEDSQLLSDTSPNTSSNKSAIPFRLTVMSQKPDTDHISYQDKHVFTKKSNNWGWLKFMKSSDTILSSYCDNDRLIIQCTIQPDKPQ</sequence>
<keyword evidence="5 7" id="KW-0863">Zinc-finger</keyword>
<evidence type="ECO:0000259" key="9">
    <source>
        <dbReference type="PROSITE" id="PS50089"/>
    </source>
</evidence>
<dbReference type="KEGG" id="aten:116288894"/>
<dbReference type="Pfam" id="PF13923">
    <property type="entry name" value="zf-C3HC4_2"/>
    <property type="match status" value="1"/>
</dbReference>
<dbReference type="InterPro" id="IPR008974">
    <property type="entry name" value="TRAF-like"/>
</dbReference>
<feature type="domain" description="RING-type" evidence="9">
    <location>
        <begin position="18"/>
        <end position="56"/>
    </location>
</feature>
<dbReference type="RefSeq" id="XP_031551616.1">
    <property type="nucleotide sequence ID" value="XM_031695756.1"/>
</dbReference>
<organism evidence="12 13">
    <name type="scientific">Actinia tenebrosa</name>
    <name type="common">Australian red waratah sea anemone</name>
    <dbReference type="NCBI Taxonomy" id="6105"/>
    <lineage>
        <taxon>Eukaryota</taxon>
        <taxon>Metazoa</taxon>
        <taxon>Cnidaria</taxon>
        <taxon>Anthozoa</taxon>
        <taxon>Hexacorallia</taxon>
        <taxon>Actiniaria</taxon>
        <taxon>Actiniidae</taxon>
        <taxon>Actinia</taxon>
    </lineage>
</organism>
<name>A0A6P8H7Z7_ACTTE</name>
<feature type="coiled-coil region" evidence="8">
    <location>
        <begin position="233"/>
        <end position="281"/>
    </location>
</feature>
<feature type="domain" description="TRAF-type" evidence="11">
    <location>
        <begin position="105"/>
        <end position="148"/>
    </location>
</feature>
<dbReference type="PROSITE" id="PS50089">
    <property type="entry name" value="ZF_RING_2"/>
    <property type="match status" value="1"/>
</dbReference>
<dbReference type="InterPro" id="IPR013083">
    <property type="entry name" value="Znf_RING/FYVE/PHD"/>
</dbReference>
<evidence type="ECO:0000313" key="12">
    <source>
        <dbReference type="Proteomes" id="UP000515163"/>
    </source>
</evidence>
<evidence type="ECO:0000256" key="5">
    <source>
        <dbReference type="ARBA" id="ARBA00022771"/>
    </source>
</evidence>
<dbReference type="InterPro" id="IPR001841">
    <property type="entry name" value="Znf_RING"/>
</dbReference>
<dbReference type="PROSITE" id="PS50144">
    <property type="entry name" value="MATH"/>
    <property type="match status" value="1"/>
</dbReference>
<dbReference type="GeneID" id="116288894"/>
<dbReference type="GO" id="GO:0008270">
    <property type="term" value="F:zinc ion binding"/>
    <property type="evidence" value="ECO:0007669"/>
    <property type="project" value="UniProtKB-KW"/>
</dbReference>
<dbReference type="PANTHER" id="PTHR10131:SF94">
    <property type="entry name" value="TNF RECEPTOR-ASSOCIATED FACTOR 4"/>
    <property type="match status" value="1"/>
</dbReference>
<dbReference type="AlphaFoldDB" id="A0A6P8H7Z7"/>
<dbReference type="OrthoDB" id="1630758at2759"/>
<evidence type="ECO:0000259" key="11">
    <source>
        <dbReference type="PROSITE" id="PS50145"/>
    </source>
</evidence>
<feature type="zinc finger region" description="TRAF-type" evidence="7">
    <location>
        <begin position="159"/>
        <end position="222"/>
    </location>
</feature>
<feature type="domain" description="MATH" evidence="10">
    <location>
        <begin position="289"/>
        <end position="428"/>
    </location>
</feature>
<gene>
    <name evidence="13" type="primary">LOC116288894</name>
</gene>
<dbReference type="Pfam" id="PF22486">
    <property type="entry name" value="MATH_2"/>
    <property type="match status" value="1"/>
</dbReference>
<dbReference type="CDD" id="cd00121">
    <property type="entry name" value="MATH"/>
    <property type="match status" value="1"/>
</dbReference>
<evidence type="ECO:0000256" key="2">
    <source>
        <dbReference type="ARBA" id="ARBA00022490"/>
    </source>
</evidence>
<evidence type="ECO:0000256" key="7">
    <source>
        <dbReference type="PROSITE-ProRule" id="PRU00207"/>
    </source>
</evidence>
<evidence type="ECO:0000256" key="1">
    <source>
        <dbReference type="ARBA" id="ARBA00004496"/>
    </source>
</evidence>
<dbReference type="SUPFAM" id="SSF57850">
    <property type="entry name" value="RING/U-box"/>
    <property type="match status" value="1"/>
</dbReference>
<evidence type="ECO:0000256" key="3">
    <source>
        <dbReference type="ARBA" id="ARBA00022723"/>
    </source>
</evidence>
<feature type="zinc finger region" description="TRAF-type" evidence="7">
    <location>
        <begin position="105"/>
        <end position="148"/>
    </location>
</feature>
<dbReference type="PANTHER" id="PTHR10131">
    <property type="entry name" value="TNF RECEPTOR ASSOCIATED FACTOR"/>
    <property type="match status" value="1"/>
</dbReference>
<dbReference type="PROSITE" id="PS50145">
    <property type="entry name" value="ZF_TRAF"/>
    <property type="match status" value="2"/>
</dbReference>
<dbReference type="Pfam" id="PF02176">
    <property type="entry name" value="zf-TRAF"/>
    <property type="match status" value="2"/>
</dbReference>
<comment type="subcellular location">
    <subcellularLocation>
        <location evidence="1">Cytoplasm</location>
    </subcellularLocation>
</comment>
<dbReference type="Gene3D" id="3.30.40.10">
    <property type="entry name" value="Zinc/RING finger domain, C3HC4 (zinc finger)"/>
    <property type="match status" value="3"/>
</dbReference>
<evidence type="ECO:0000256" key="6">
    <source>
        <dbReference type="ARBA" id="ARBA00022833"/>
    </source>
</evidence>
<dbReference type="InterPro" id="IPR003613">
    <property type="entry name" value="Ubox_domain"/>
</dbReference>
<feature type="domain" description="TRAF-type" evidence="11">
    <location>
        <begin position="159"/>
        <end position="222"/>
    </location>
</feature>
<dbReference type="SMART" id="SM00184">
    <property type="entry name" value="RING"/>
    <property type="match status" value="1"/>
</dbReference>
<dbReference type="GO" id="GO:0005737">
    <property type="term" value="C:cytoplasm"/>
    <property type="evidence" value="ECO:0007669"/>
    <property type="project" value="UniProtKB-SubCell"/>
</dbReference>
<keyword evidence="4" id="KW-0677">Repeat</keyword>
<protein>
    <submittedName>
        <fullName evidence="13">TNF receptor-associated factor family protein DDB_G0272340-like isoform X1</fullName>
    </submittedName>
</protein>
<accession>A0A6P8H7Z7</accession>
<reference evidence="13" key="1">
    <citation type="submission" date="2025-08" db="UniProtKB">
        <authorList>
            <consortium name="RefSeq"/>
        </authorList>
    </citation>
    <scope>IDENTIFICATION</scope>
    <source>
        <tissue evidence="13">Tentacle</tissue>
    </source>
</reference>
<evidence type="ECO:0000313" key="13">
    <source>
        <dbReference type="RefSeq" id="XP_031551616.1"/>
    </source>
</evidence>
<dbReference type="InParanoid" id="A0A6P8H7Z7"/>
<evidence type="ECO:0000259" key="10">
    <source>
        <dbReference type="PROSITE" id="PS50144"/>
    </source>
</evidence>
<keyword evidence="6 7" id="KW-0862">Zinc</keyword>
<keyword evidence="12" id="KW-1185">Reference proteome</keyword>
<dbReference type="Gene3D" id="2.60.210.10">
    <property type="entry name" value="Apoptosis, Tumor Necrosis Factor Receptor Associated Protein 2, Chain A"/>
    <property type="match status" value="1"/>
</dbReference>
<proteinExistence type="predicted"/>
<keyword evidence="3 7" id="KW-0479">Metal-binding</keyword>
<evidence type="ECO:0000256" key="8">
    <source>
        <dbReference type="SAM" id="Coils"/>
    </source>
</evidence>
<dbReference type="InterPro" id="IPR002083">
    <property type="entry name" value="MATH/TRAF_dom"/>
</dbReference>